<protein>
    <submittedName>
        <fullName evidence="1">Uncharacterized protein</fullName>
    </submittedName>
</protein>
<name>A0A2T3B4K8_AMORE</name>
<dbReference type="PANTHER" id="PTHR36205">
    <property type="entry name" value="CHROMOSOME 19, WHOLE GENOME SHOTGUN SEQUENCE"/>
    <property type="match status" value="1"/>
</dbReference>
<gene>
    <name evidence="1" type="ORF">M430DRAFT_235370</name>
</gene>
<dbReference type="PANTHER" id="PTHR36205:SF2">
    <property type="entry name" value="MAJOR FACILITATOR SUPERFAMILY TRANSPORTER"/>
    <property type="match status" value="1"/>
</dbReference>
<dbReference type="Proteomes" id="UP000241818">
    <property type="component" value="Unassembled WGS sequence"/>
</dbReference>
<dbReference type="EMBL" id="KZ679010">
    <property type="protein sequence ID" value="PSS20558.1"/>
    <property type="molecule type" value="Genomic_DNA"/>
</dbReference>
<dbReference type="InParanoid" id="A0A2T3B4K8"/>
<accession>A0A2T3B4K8</accession>
<organism evidence="1 2">
    <name type="scientific">Amorphotheca resinae ATCC 22711</name>
    <dbReference type="NCBI Taxonomy" id="857342"/>
    <lineage>
        <taxon>Eukaryota</taxon>
        <taxon>Fungi</taxon>
        <taxon>Dikarya</taxon>
        <taxon>Ascomycota</taxon>
        <taxon>Pezizomycotina</taxon>
        <taxon>Leotiomycetes</taxon>
        <taxon>Helotiales</taxon>
        <taxon>Amorphothecaceae</taxon>
        <taxon>Amorphotheca</taxon>
    </lineage>
</organism>
<dbReference type="InterPro" id="IPR021822">
    <property type="entry name" value="DUF3405"/>
</dbReference>
<dbReference type="AlphaFoldDB" id="A0A2T3B4K8"/>
<dbReference type="GeneID" id="36573006"/>
<keyword evidence="2" id="KW-1185">Reference proteome</keyword>
<evidence type="ECO:0000313" key="2">
    <source>
        <dbReference type="Proteomes" id="UP000241818"/>
    </source>
</evidence>
<dbReference type="Pfam" id="PF11885">
    <property type="entry name" value="DUF3405"/>
    <property type="match status" value="1"/>
</dbReference>
<reference evidence="1 2" key="1">
    <citation type="journal article" date="2018" name="New Phytol.">
        <title>Comparative genomics and transcriptomics depict ericoid mycorrhizal fungi as versatile saprotrophs and plant mutualists.</title>
        <authorList>
            <person name="Martino E."/>
            <person name="Morin E."/>
            <person name="Grelet G.A."/>
            <person name="Kuo A."/>
            <person name="Kohler A."/>
            <person name="Daghino S."/>
            <person name="Barry K.W."/>
            <person name="Cichocki N."/>
            <person name="Clum A."/>
            <person name="Dockter R.B."/>
            <person name="Hainaut M."/>
            <person name="Kuo R.C."/>
            <person name="LaButti K."/>
            <person name="Lindahl B.D."/>
            <person name="Lindquist E.A."/>
            <person name="Lipzen A."/>
            <person name="Khouja H.R."/>
            <person name="Magnuson J."/>
            <person name="Murat C."/>
            <person name="Ohm R.A."/>
            <person name="Singer S.W."/>
            <person name="Spatafora J.W."/>
            <person name="Wang M."/>
            <person name="Veneault-Fourrey C."/>
            <person name="Henrissat B."/>
            <person name="Grigoriev I.V."/>
            <person name="Martin F.M."/>
            <person name="Perotto S."/>
        </authorList>
    </citation>
    <scope>NUCLEOTIDE SEQUENCE [LARGE SCALE GENOMIC DNA]</scope>
    <source>
        <strain evidence="1 2">ATCC 22711</strain>
    </source>
</reference>
<dbReference type="STRING" id="857342.A0A2T3B4K8"/>
<proteinExistence type="predicted"/>
<dbReference type="OrthoDB" id="3353407at2759"/>
<evidence type="ECO:0000313" key="1">
    <source>
        <dbReference type="EMBL" id="PSS20558.1"/>
    </source>
</evidence>
<dbReference type="RefSeq" id="XP_024721828.1">
    <property type="nucleotide sequence ID" value="XM_024864925.1"/>
</dbReference>
<sequence length="627" mass="70322">MGTVMGMGESVGGGLLDSVVVSQEQFVREYEELGKLSSAGKIFGTSLKKLAGAGAHAAVHAAALTEMDARMPYSDAVPYAYAPFPAYNTETWRQTNKGEYVPCLGPEEELADIVGFSGHVESLRQPAMGSYALLGIDGNICFEREGRLAAYGYRGVKGKRGHVKKRVDWDAVNWDILQDFCYQKNSDRYVQVDQLGPVKNAVRDVESSSMASHSTEADAQERALLGTSQLTMKPKSRTAVLLRASSGREYSENDKQNIRSLVTELSLRSGGEYHVFLLVQVEDDLPLSKESFKANIPKEFWGMVIPWNEATMKEWYPLVQQSQWLSVQKFSQEHPEFDYYWNWEFDSRYTGHYYDLLEKLAAFAKAQPRKGLWERNERFYIPSIHGHYDTEFRKRVEKLSEDSTIWGAPQLSTNLALSSLAPVGPPPPVEEPGDDNYQWGVGEEADYISLTPIFNPVNTSWPGRDDIWGYAGADETPRRASIDDTHSRCSKKLLDTMHAENLRGNQASGKMAPQTVALLHGLKAVYAPIPVFFDRAWSGSSLQKWFNPGPKGVSGSSEESPFSKGREVRFEGSTWHDKAVPPMRLYREWLGWEDKGTGGAEWEKKHGRSCLPAMLLQPIDLGRESRD</sequence>